<sequence>MPQRTLPPTADAEETPRLHWAALVFTIATMLSAAVVGLTASDHFTRLTMAASVMGCIALWQTLRDPVVMVGLTVVILGAVLGWGLNFYDRIWWYDDFAHFTFSLVSTMGIARLLLHKYRAESAALLLVALWLSWLGIGSLWEIGEWTSDQLQATHHSRGYADTMADMMLNSAGSAIGIWIYWIWLRTPADRATVLPPADSAR</sequence>
<organism evidence="2 5">
    <name type="scientific">Aeromicrobium tamlense</name>
    <dbReference type="NCBI Taxonomy" id="375541"/>
    <lineage>
        <taxon>Bacteria</taxon>
        <taxon>Bacillati</taxon>
        <taxon>Actinomycetota</taxon>
        <taxon>Actinomycetes</taxon>
        <taxon>Propionibacteriales</taxon>
        <taxon>Nocardioidaceae</taxon>
        <taxon>Aeromicrobium</taxon>
    </lineage>
</organism>
<gene>
    <name evidence="3" type="ORF">BJ975_000014</name>
    <name evidence="2" type="ORF">IDH50_04340</name>
</gene>
<dbReference type="EMBL" id="JACWMT010000001">
    <property type="protein sequence ID" value="MBD1269452.1"/>
    <property type="molecule type" value="Genomic_DNA"/>
</dbReference>
<evidence type="ECO:0000313" key="4">
    <source>
        <dbReference type="Proteomes" id="UP000587211"/>
    </source>
</evidence>
<evidence type="ECO:0000313" key="2">
    <source>
        <dbReference type="EMBL" id="MBD1269452.1"/>
    </source>
</evidence>
<dbReference type="Proteomes" id="UP000587211">
    <property type="component" value="Unassembled WGS sequence"/>
</dbReference>
<dbReference type="InterPro" id="IPR014509">
    <property type="entry name" value="YjdF-like"/>
</dbReference>
<reference evidence="3 4" key="1">
    <citation type="submission" date="2020-07" db="EMBL/GenBank/DDBJ databases">
        <title>Sequencing the genomes of 1000 actinobacteria strains.</title>
        <authorList>
            <person name="Klenk H.-P."/>
        </authorList>
    </citation>
    <scope>NUCLEOTIDE SEQUENCE [LARGE SCALE GENOMIC DNA]</scope>
    <source>
        <strain evidence="3 4">DSM 19087</strain>
    </source>
</reference>
<feature type="transmembrane region" description="Helical" evidence="1">
    <location>
        <begin position="97"/>
        <end position="115"/>
    </location>
</feature>
<dbReference type="EMBL" id="JACBZN010000001">
    <property type="protein sequence ID" value="NYI36639.1"/>
    <property type="molecule type" value="Genomic_DNA"/>
</dbReference>
<name>A0A8I0KI35_9ACTN</name>
<evidence type="ECO:0000256" key="1">
    <source>
        <dbReference type="SAM" id="Phobius"/>
    </source>
</evidence>
<protein>
    <submittedName>
        <fullName evidence="3">Mn2+ efflux pump MntP</fullName>
    </submittedName>
</protein>
<evidence type="ECO:0000313" key="3">
    <source>
        <dbReference type="EMBL" id="NYI36639.1"/>
    </source>
</evidence>
<feature type="transmembrane region" description="Helical" evidence="1">
    <location>
        <begin position="67"/>
        <end position="85"/>
    </location>
</feature>
<keyword evidence="1" id="KW-0812">Transmembrane</keyword>
<keyword evidence="4" id="KW-1185">Reference proteome</keyword>
<keyword evidence="1" id="KW-1133">Transmembrane helix</keyword>
<dbReference type="Pfam" id="PF09997">
    <property type="entry name" value="DUF2238"/>
    <property type="match status" value="1"/>
</dbReference>
<reference evidence="2" key="2">
    <citation type="submission" date="2020-09" db="EMBL/GenBank/DDBJ databases">
        <title>Novel species in genus Aeromicrobium.</title>
        <authorList>
            <person name="Zhang G."/>
        </authorList>
    </citation>
    <scope>NUCLEOTIDE SEQUENCE</scope>
    <source>
        <strain evidence="2">SSW1-57</strain>
    </source>
</reference>
<feature type="transmembrane region" description="Helical" evidence="1">
    <location>
        <begin position="167"/>
        <end position="185"/>
    </location>
</feature>
<dbReference type="AlphaFoldDB" id="A0A8I0KI35"/>
<keyword evidence="1" id="KW-0472">Membrane</keyword>
<feature type="transmembrane region" description="Helical" evidence="1">
    <location>
        <begin position="20"/>
        <end position="38"/>
    </location>
</feature>
<dbReference type="RefSeq" id="WP_179422448.1">
    <property type="nucleotide sequence ID" value="NZ_BAAAMP010000002.1"/>
</dbReference>
<dbReference type="Proteomes" id="UP000659061">
    <property type="component" value="Unassembled WGS sequence"/>
</dbReference>
<proteinExistence type="predicted"/>
<feature type="transmembrane region" description="Helical" evidence="1">
    <location>
        <begin position="122"/>
        <end position="141"/>
    </location>
</feature>
<evidence type="ECO:0000313" key="5">
    <source>
        <dbReference type="Proteomes" id="UP000659061"/>
    </source>
</evidence>
<comment type="caution">
    <text evidence="2">The sequence shown here is derived from an EMBL/GenBank/DDBJ whole genome shotgun (WGS) entry which is preliminary data.</text>
</comment>
<accession>A0A8I0KI35</accession>